<name>A0A4S4D6K0_CAMSN</name>
<accession>A0A4S4D6K0</accession>
<dbReference type="Proteomes" id="UP000306102">
    <property type="component" value="Unassembled WGS sequence"/>
</dbReference>
<dbReference type="InterPro" id="IPR056866">
    <property type="entry name" value="Znf_WRKY19"/>
</dbReference>
<organism evidence="3 4">
    <name type="scientific">Camellia sinensis var. sinensis</name>
    <name type="common">China tea</name>
    <dbReference type="NCBI Taxonomy" id="542762"/>
    <lineage>
        <taxon>Eukaryota</taxon>
        <taxon>Viridiplantae</taxon>
        <taxon>Streptophyta</taxon>
        <taxon>Embryophyta</taxon>
        <taxon>Tracheophyta</taxon>
        <taxon>Spermatophyta</taxon>
        <taxon>Magnoliopsida</taxon>
        <taxon>eudicotyledons</taxon>
        <taxon>Gunneridae</taxon>
        <taxon>Pentapetalae</taxon>
        <taxon>asterids</taxon>
        <taxon>Ericales</taxon>
        <taxon>Theaceae</taxon>
        <taxon>Camellia</taxon>
    </lineage>
</organism>
<feature type="region of interest" description="Disordered" evidence="1">
    <location>
        <begin position="1"/>
        <end position="67"/>
    </location>
</feature>
<evidence type="ECO:0000313" key="4">
    <source>
        <dbReference type="Proteomes" id="UP000306102"/>
    </source>
</evidence>
<dbReference type="Pfam" id="PF24906">
    <property type="entry name" value="Zf_WRKY19"/>
    <property type="match status" value="1"/>
</dbReference>
<keyword evidence="4" id="KW-1185">Reference proteome</keyword>
<protein>
    <recommendedName>
        <fullName evidence="2">WRKY19-like zinc finger domain-containing protein</fullName>
    </recommendedName>
</protein>
<dbReference type="PANTHER" id="PTHR31827:SF40">
    <property type="entry name" value="F22C12.10"/>
    <property type="match status" value="1"/>
</dbReference>
<dbReference type="AlphaFoldDB" id="A0A4S4D6K0"/>
<comment type="caution">
    <text evidence="3">The sequence shown here is derived from an EMBL/GenBank/DDBJ whole genome shotgun (WGS) entry which is preliminary data.</text>
</comment>
<feature type="compositionally biased region" description="Basic and acidic residues" evidence="1">
    <location>
        <begin position="1"/>
        <end position="22"/>
    </location>
</feature>
<reference evidence="3 4" key="1">
    <citation type="journal article" date="2018" name="Proc. Natl. Acad. Sci. U.S.A.">
        <title>Draft genome sequence of Camellia sinensis var. sinensis provides insights into the evolution of the tea genome and tea quality.</title>
        <authorList>
            <person name="Wei C."/>
            <person name="Yang H."/>
            <person name="Wang S."/>
            <person name="Zhao J."/>
            <person name="Liu C."/>
            <person name="Gao L."/>
            <person name="Xia E."/>
            <person name="Lu Y."/>
            <person name="Tai Y."/>
            <person name="She G."/>
            <person name="Sun J."/>
            <person name="Cao H."/>
            <person name="Tong W."/>
            <person name="Gao Q."/>
            <person name="Li Y."/>
            <person name="Deng W."/>
            <person name="Jiang X."/>
            <person name="Wang W."/>
            <person name="Chen Q."/>
            <person name="Zhang S."/>
            <person name="Li H."/>
            <person name="Wu J."/>
            <person name="Wang P."/>
            <person name="Li P."/>
            <person name="Shi C."/>
            <person name="Zheng F."/>
            <person name="Jian J."/>
            <person name="Huang B."/>
            <person name="Shan D."/>
            <person name="Shi M."/>
            <person name="Fang C."/>
            <person name="Yue Y."/>
            <person name="Li F."/>
            <person name="Li D."/>
            <person name="Wei S."/>
            <person name="Han B."/>
            <person name="Jiang C."/>
            <person name="Yin Y."/>
            <person name="Xia T."/>
            <person name="Zhang Z."/>
            <person name="Bennetzen J.L."/>
            <person name="Zhao S."/>
            <person name="Wan X."/>
        </authorList>
    </citation>
    <scope>NUCLEOTIDE SEQUENCE [LARGE SCALE GENOMIC DNA]</scope>
    <source>
        <strain evidence="4">cv. Shuchazao</strain>
        <tissue evidence="3">Leaf</tissue>
    </source>
</reference>
<sequence>MAPKAAAEEKPAEKKPAEEKPKAGKKAAKGRWSSRWRQEEEESLASFANHEGREVSGGEATLIGRGSGRRESRERLVWRLSIPRFGKEASSVPFDVVDVYIIKHHIDVVDLQMVGHHDVVAKDPVLYLRRWFMDARLQNLGFAANPSSNAFKNLGKSVQVGGSEDDYCMDTILRLNSPGVSIPFLSASKGIKRKWSLIYGSMGQQVGSSLCLKLGHSSSSSDSKGSSATACTAVSSAKEIDEESSMDLDLDFALHLGNEKVSSPNKSASSNLKVTDLQPKVDLELSLSTRPTESDITSIHLSSKQSQSVVEMPLAIGGAFHMDDGSTTLHRKAGNSFHPLHIPKKVGTSLFLNETVREIHPAPIVPDLSSSVVTTAKSSVTCTSGITQQQQHQPRSSNSKTCQFKGCGKGARGASGLCIAHGGGRRCQKHGCHKGAEGRTVYCKAHGVMKVALVPLEANPDCAFDMVVARDVRKRTVQRAPKVSLVFAYHMEVAVDASINHATKELKVARCFARHMVVAKGARLRGAPRVLKGARLSARDMVEGKGVERDCTKSARGRTDFCVRHGGGKRCKSEGCGKSAQGSTDFCKAHGGGKRCSWGQPGSEFGQGDGLCNSFARGKTGLCTSHGALVQDKRVHGGATVGAMVQDPKPRKAEKIKDVVNVEDMNVDITKMDSNGVNLPSPASFGWKQFGVLQQARLPVDDGGISAAPVLVSEGRVRGGSLMALLTGNSGIGPSEPGKSCVMPHYWMM</sequence>
<dbReference type="EMBL" id="SDRB02012697">
    <property type="protein sequence ID" value="THF96935.1"/>
    <property type="molecule type" value="Genomic_DNA"/>
</dbReference>
<proteinExistence type="predicted"/>
<evidence type="ECO:0000256" key="1">
    <source>
        <dbReference type="SAM" id="MobiDB-lite"/>
    </source>
</evidence>
<evidence type="ECO:0000313" key="3">
    <source>
        <dbReference type="EMBL" id="THF96935.1"/>
    </source>
</evidence>
<dbReference type="STRING" id="542762.A0A4S4D6K0"/>
<gene>
    <name evidence="3" type="ORF">TEA_024160</name>
</gene>
<feature type="compositionally biased region" description="Basic residues" evidence="1">
    <location>
        <begin position="23"/>
        <end position="34"/>
    </location>
</feature>
<evidence type="ECO:0000259" key="2">
    <source>
        <dbReference type="Pfam" id="PF24906"/>
    </source>
</evidence>
<dbReference type="PANTHER" id="PTHR31827">
    <property type="entry name" value="EMB|CAB89363.1"/>
    <property type="match status" value="1"/>
</dbReference>
<feature type="domain" description="WRKY19-like zinc finger" evidence="2">
    <location>
        <begin position="568"/>
        <end position="592"/>
    </location>
</feature>